<comment type="caution">
    <text evidence="2">The sequence shown here is derived from an EMBL/GenBank/DDBJ whole genome shotgun (WGS) entry which is preliminary data.</text>
</comment>
<sequence>MARKLKTYTTSAGFFDLAVAAPSMKAALDAWGSKNNLFQHGFAKLSDDPKIVAATMARPGVVLRRPVGSNGAFGEHAKLPTDLPVTSTPRPAAKRPAPKKHEPPPKPVDDKAAREAARAFEKEQQRRDSERRKEEAARQKERERRERAVAAAEAALEEGRQEHEAKRGEIEKERAALDKKAQAEDARWRKKKDDLEADLRKARSGSHLRLV</sequence>
<dbReference type="RefSeq" id="WP_147144954.1">
    <property type="nucleotide sequence ID" value="NZ_BKAJ01000003.1"/>
</dbReference>
<evidence type="ECO:0000313" key="2">
    <source>
        <dbReference type="EMBL" id="GEP52873.1"/>
    </source>
</evidence>
<gene>
    <name evidence="2" type="ORF">RSO01_00390</name>
</gene>
<evidence type="ECO:0008006" key="4">
    <source>
        <dbReference type="Google" id="ProtNLM"/>
    </source>
</evidence>
<dbReference type="OrthoDB" id="7478510at2"/>
<feature type="compositionally biased region" description="Basic residues" evidence="1">
    <location>
        <begin position="202"/>
        <end position="211"/>
    </location>
</feature>
<evidence type="ECO:0000313" key="3">
    <source>
        <dbReference type="Proteomes" id="UP000321058"/>
    </source>
</evidence>
<feature type="compositionally biased region" description="Basic and acidic residues" evidence="1">
    <location>
        <begin position="99"/>
        <end position="148"/>
    </location>
</feature>
<accession>A0A512N1L3</accession>
<evidence type="ECO:0000256" key="1">
    <source>
        <dbReference type="SAM" id="MobiDB-lite"/>
    </source>
</evidence>
<reference evidence="2 3" key="1">
    <citation type="submission" date="2019-07" db="EMBL/GenBank/DDBJ databases">
        <title>Whole genome shotgun sequence of Reyranella soli NBRC 108950.</title>
        <authorList>
            <person name="Hosoyama A."/>
            <person name="Uohara A."/>
            <person name="Ohji S."/>
            <person name="Ichikawa N."/>
        </authorList>
    </citation>
    <scope>NUCLEOTIDE SEQUENCE [LARGE SCALE GENOMIC DNA]</scope>
    <source>
        <strain evidence="2 3">NBRC 108950</strain>
    </source>
</reference>
<feature type="region of interest" description="Disordered" evidence="1">
    <location>
        <begin position="70"/>
        <end position="211"/>
    </location>
</feature>
<name>A0A512N1L3_9HYPH</name>
<keyword evidence="3" id="KW-1185">Reference proteome</keyword>
<protein>
    <recommendedName>
        <fullName evidence="4">Cell envelope biogenesis protein TolA</fullName>
    </recommendedName>
</protein>
<feature type="compositionally biased region" description="Basic and acidic residues" evidence="1">
    <location>
        <begin position="157"/>
        <end position="201"/>
    </location>
</feature>
<dbReference type="AlphaFoldDB" id="A0A512N1L3"/>
<dbReference type="EMBL" id="BKAJ01000003">
    <property type="protein sequence ID" value="GEP52873.1"/>
    <property type="molecule type" value="Genomic_DNA"/>
</dbReference>
<organism evidence="2 3">
    <name type="scientific">Reyranella soli</name>
    <dbReference type="NCBI Taxonomy" id="1230389"/>
    <lineage>
        <taxon>Bacteria</taxon>
        <taxon>Pseudomonadati</taxon>
        <taxon>Pseudomonadota</taxon>
        <taxon>Alphaproteobacteria</taxon>
        <taxon>Hyphomicrobiales</taxon>
        <taxon>Reyranellaceae</taxon>
        <taxon>Reyranella</taxon>
    </lineage>
</organism>
<proteinExistence type="predicted"/>
<dbReference type="Proteomes" id="UP000321058">
    <property type="component" value="Unassembled WGS sequence"/>
</dbReference>